<comment type="caution">
    <text evidence="2">The sequence shown here is derived from an EMBL/GenBank/DDBJ whole genome shotgun (WGS) entry which is preliminary data.</text>
</comment>
<feature type="transmembrane region" description="Helical" evidence="1">
    <location>
        <begin position="59"/>
        <end position="81"/>
    </location>
</feature>
<feature type="transmembrane region" description="Helical" evidence="1">
    <location>
        <begin position="26"/>
        <end position="47"/>
    </location>
</feature>
<keyword evidence="1" id="KW-0472">Membrane</keyword>
<sequence>MFIMPSDFLSFLKDKHRRGARFGPEIVPVDMGYPLVTFVLVMFIAAVNKFYPESYYFKFVSVWALFYGLAMTVELVSFLFISSRMIQKIRSSDNQKATNYFRRRRNKIK</sequence>
<dbReference type="EMBL" id="LCUF01000001">
    <property type="protein sequence ID" value="KQA24797.1"/>
    <property type="molecule type" value="Genomic_DNA"/>
</dbReference>
<evidence type="ECO:0000313" key="3">
    <source>
        <dbReference type="Proteomes" id="UP000053724"/>
    </source>
</evidence>
<evidence type="ECO:0000256" key="1">
    <source>
        <dbReference type="SAM" id="Phobius"/>
    </source>
</evidence>
<gene>
    <name evidence="2" type="ORF">AAY55_00380</name>
</gene>
<keyword evidence="1" id="KW-1133">Transmembrane helix</keyword>
<name>A0A0Q0JUW9_VIBMT</name>
<dbReference type="AlphaFoldDB" id="A0A0Q0JUW9"/>
<dbReference type="Proteomes" id="UP000053724">
    <property type="component" value="Unassembled WGS sequence"/>
</dbReference>
<organism evidence="2 3">
    <name type="scientific">Vibrio metoecus</name>
    <dbReference type="NCBI Taxonomy" id="1481663"/>
    <lineage>
        <taxon>Bacteria</taxon>
        <taxon>Pseudomonadati</taxon>
        <taxon>Pseudomonadota</taxon>
        <taxon>Gammaproteobacteria</taxon>
        <taxon>Vibrionales</taxon>
        <taxon>Vibrionaceae</taxon>
        <taxon>Vibrio</taxon>
    </lineage>
</organism>
<protein>
    <submittedName>
        <fullName evidence="2">Uncharacterized protein</fullName>
    </submittedName>
</protein>
<reference evidence="2 3" key="1">
    <citation type="journal article" date="2015" name="Genome Biol. Evol.">
        <title>The Dynamics of Genetic Interactions between Vibrio metoecus and Vibrio cholerae, Two Close Relatives Co-Occurring in the Environment.</title>
        <authorList>
            <person name="Orata F.D."/>
            <person name="Kirchberger P.C."/>
            <person name="Meheust R."/>
            <person name="Barlow E.J."/>
            <person name="Tarr C.L."/>
            <person name="Boucher Y."/>
        </authorList>
    </citation>
    <scope>NUCLEOTIDE SEQUENCE [LARGE SCALE GENOMIC DNA]</scope>
    <source>
        <strain evidence="2 3">08-2459</strain>
    </source>
</reference>
<evidence type="ECO:0000313" key="2">
    <source>
        <dbReference type="EMBL" id="KQA24797.1"/>
    </source>
</evidence>
<proteinExistence type="predicted"/>
<keyword evidence="1" id="KW-0812">Transmembrane</keyword>
<accession>A0A0Q0JUW9</accession>